<organism evidence="2 3">
    <name type="scientific">Eiseniibacteriota bacterium</name>
    <dbReference type="NCBI Taxonomy" id="2212470"/>
    <lineage>
        <taxon>Bacteria</taxon>
        <taxon>Candidatus Eiseniibacteriota</taxon>
    </lineage>
</organism>
<feature type="transmembrane region" description="Helical" evidence="1">
    <location>
        <begin position="20"/>
        <end position="41"/>
    </location>
</feature>
<dbReference type="EMBL" id="JAHJDP010000097">
    <property type="protein sequence ID" value="MBU2692640.1"/>
    <property type="molecule type" value="Genomic_DNA"/>
</dbReference>
<evidence type="ECO:0000313" key="2">
    <source>
        <dbReference type="EMBL" id="MBU2692640.1"/>
    </source>
</evidence>
<dbReference type="Proteomes" id="UP000777784">
    <property type="component" value="Unassembled WGS sequence"/>
</dbReference>
<evidence type="ECO:0000313" key="3">
    <source>
        <dbReference type="Proteomes" id="UP000777784"/>
    </source>
</evidence>
<gene>
    <name evidence="2" type="ORF">KJ970_17125</name>
</gene>
<keyword evidence="1" id="KW-1133">Transmembrane helix</keyword>
<keyword evidence="1" id="KW-0472">Membrane</keyword>
<dbReference type="Pfam" id="PF07963">
    <property type="entry name" value="N_methyl"/>
    <property type="match status" value="1"/>
</dbReference>
<evidence type="ECO:0000256" key="1">
    <source>
        <dbReference type="SAM" id="Phobius"/>
    </source>
</evidence>
<protein>
    <submittedName>
        <fullName evidence="2">Prepilin-type N-terminal cleavage/methylation domain-containing protein</fullName>
    </submittedName>
</protein>
<proteinExistence type="predicted"/>
<name>A0A948RXG2_UNCEI</name>
<reference evidence="2" key="1">
    <citation type="submission" date="2021-05" db="EMBL/GenBank/DDBJ databases">
        <title>Energy efficiency and biological interactions define the core microbiome of deep oligotrophic groundwater.</title>
        <authorList>
            <person name="Mehrshad M."/>
            <person name="Lopez-Fernandez M."/>
            <person name="Bell E."/>
            <person name="Bernier-Latmani R."/>
            <person name="Bertilsson S."/>
            <person name="Dopson M."/>
        </authorList>
    </citation>
    <scope>NUCLEOTIDE SEQUENCE</scope>
    <source>
        <strain evidence="2">Modern_marine.mb.64</strain>
    </source>
</reference>
<comment type="caution">
    <text evidence="2">The sequence shown here is derived from an EMBL/GenBank/DDBJ whole genome shotgun (WGS) entry which is preliminary data.</text>
</comment>
<dbReference type="AlphaFoldDB" id="A0A948RXG2"/>
<keyword evidence="1" id="KW-0812">Transmembrane</keyword>
<sequence>MSSNTDDRTHPAGKERGFSLLEVLIAAVLLIIVFFGLAQLYMRGRNQLDYEEDRRKAIAVAQARIDGIRSDYRYDTLPGLDGNDTTYVVDNRNFTVSHQIFAGVPEAEATTVTLNVSWTARVYGNNVDRTLEVTTMLGRGMP</sequence>
<dbReference type="InterPro" id="IPR012902">
    <property type="entry name" value="N_methyl_site"/>
</dbReference>
<accession>A0A948RXG2</accession>